<protein>
    <recommendedName>
        <fullName evidence="3">Flagellar protein</fullName>
    </recommendedName>
</protein>
<comment type="caution">
    <text evidence="1">The sequence shown here is derived from an EMBL/GenBank/DDBJ whole genome shotgun (WGS) entry which is preliminary data.</text>
</comment>
<evidence type="ECO:0008006" key="3">
    <source>
        <dbReference type="Google" id="ProtNLM"/>
    </source>
</evidence>
<reference evidence="1 2" key="1">
    <citation type="submission" date="2019-03" db="EMBL/GenBank/DDBJ databases">
        <title>Subsurface microbial communities from deep shales in Ohio and West Virginia, USA.</title>
        <authorList>
            <person name="Wrighton K."/>
        </authorList>
    </citation>
    <scope>NUCLEOTIDE SEQUENCE [LARGE SCALE GENOMIC DNA]</scope>
    <source>
        <strain evidence="1 2">MSL 7</strain>
    </source>
</reference>
<sequence length="79" mass="9337">MVTNCYICGSLTKNTSGLCDECQEENQHKLRKIKDFLWDHPNSTVRKIHKETGVGEKLIRKYIREDKFIISNVMEYDED</sequence>
<accession>A0A4R6RTR7</accession>
<gene>
    <name evidence="1" type="ORF">C7957_12326</name>
</gene>
<dbReference type="AlphaFoldDB" id="A0A4R6RTR7"/>
<evidence type="ECO:0000313" key="2">
    <source>
        <dbReference type="Proteomes" id="UP000295176"/>
    </source>
</evidence>
<organism evidence="1 2">
    <name type="scientific">Halanaerobium saccharolyticum</name>
    <dbReference type="NCBI Taxonomy" id="43595"/>
    <lineage>
        <taxon>Bacteria</taxon>
        <taxon>Bacillati</taxon>
        <taxon>Bacillota</taxon>
        <taxon>Clostridia</taxon>
        <taxon>Halanaerobiales</taxon>
        <taxon>Halanaerobiaceae</taxon>
        <taxon>Halanaerobium</taxon>
    </lineage>
</organism>
<dbReference type="EMBL" id="SNXX01000023">
    <property type="protein sequence ID" value="TDP89665.1"/>
    <property type="molecule type" value="Genomic_DNA"/>
</dbReference>
<proteinExistence type="predicted"/>
<name>A0A4R6RTR7_9FIRM</name>
<dbReference type="RefSeq" id="WP_133530914.1">
    <property type="nucleotide sequence ID" value="NZ_SNXX01000023.1"/>
</dbReference>
<evidence type="ECO:0000313" key="1">
    <source>
        <dbReference type="EMBL" id="TDP89665.1"/>
    </source>
</evidence>
<dbReference type="Proteomes" id="UP000295176">
    <property type="component" value="Unassembled WGS sequence"/>
</dbReference>